<reference evidence="2 3" key="1">
    <citation type="journal article" date="2014" name="BMC Genomics">
        <title>Comparative genome sequencing reveals chemotype-specific gene clusters in the toxigenic black mold Stachybotrys.</title>
        <authorList>
            <person name="Semeiks J."/>
            <person name="Borek D."/>
            <person name="Otwinowski Z."/>
            <person name="Grishin N.V."/>
        </authorList>
    </citation>
    <scope>NUCLEOTIDE SEQUENCE [LARGE SCALE GENOMIC DNA]</scope>
    <source>
        <strain evidence="3">CBS 109288 / IBT 7711</strain>
    </source>
</reference>
<gene>
    <name evidence="2" type="ORF">S7711_11452</name>
</gene>
<dbReference type="HOGENOM" id="CLU_2321900_0_0_1"/>
<protein>
    <submittedName>
        <fullName evidence="2">Uncharacterized protein</fullName>
    </submittedName>
</protein>
<evidence type="ECO:0000313" key="2">
    <source>
        <dbReference type="EMBL" id="KEY63828.1"/>
    </source>
</evidence>
<evidence type="ECO:0000313" key="3">
    <source>
        <dbReference type="Proteomes" id="UP000028045"/>
    </source>
</evidence>
<dbReference type="EMBL" id="KL649657">
    <property type="protein sequence ID" value="KEY63828.1"/>
    <property type="molecule type" value="Genomic_DNA"/>
</dbReference>
<organism evidence="2 3">
    <name type="scientific">Stachybotrys chartarum (strain CBS 109288 / IBT 7711)</name>
    <name type="common">Toxic black mold</name>
    <name type="synonym">Stilbospora chartarum</name>
    <dbReference type="NCBI Taxonomy" id="1280523"/>
    <lineage>
        <taxon>Eukaryota</taxon>
        <taxon>Fungi</taxon>
        <taxon>Dikarya</taxon>
        <taxon>Ascomycota</taxon>
        <taxon>Pezizomycotina</taxon>
        <taxon>Sordariomycetes</taxon>
        <taxon>Hypocreomycetidae</taxon>
        <taxon>Hypocreales</taxon>
        <taxon>Stachybotryaceae</taxon>
        <taxon>Stachybotrys</taxon>
    </lineage>
</organism>
<accession>A0A084AEU9</accession>
<keyword evidence="3" id="KW-1185">Reference proteome</keyword>
<feature type="region of interest" description="Disordered" evidence="1">
    <location>
        <begin position="42"/>
        <end position="72"/>
    </location>
</feature>
<dbReference type="OrthoDB" id="10396347at2759"/>
<dbReference type="AlphaFoldDB" id="A0A084AEU9"/>
<dbReference type="Proteomes" id="UP000028045">
    <property type="component" value="Unassembled WGS sequence"/>
</dbReference>
<name>A0A084AEU9_STACB</name>
<proteinExistence type="predicted"/>
<sequence length="99" mass="10703">MCRLREGILDHRRPNLACPSCGTIVVIHAAIEVFALDEDLFSAPGSSDSSSRDIRDSPGPVARNQESRRDARDLNVMQYLVSMPARPPPSGPAPPYGSS</sequence>
<evidence type="ECO:0000256" key="1">
    <source>
        <dbReference type="SAM" id="MobiDB-lite"/>
    </source>
</evidence>